<name>A0A559SNT3_9HYPH</name>
<gene>
    <name evidence="1" type="ORF">BCL32_4218</name>
</gene>
<organism evidence="1 2">
    <name type="scientific">Rhizobium mongolense USDA 1844</name>
    <dbReference type="NCBI Taxonomy" id="1079460"/>
    <lineage>
        <taxon>Bacteria</taxon>
        <taxon>Pseudomonadati</taxon>
        <taxon>Pseudomonadota</taxon>
        <taxon>Alphaproteobacteria</taxon>
        <taxon>Hyphomicrobiales</taxon>
        <taxon>Rhizobiaceae</taxon>
        <taxon>Rhizobium/Agrobacterium group</taxon>
        <taxon>Rhizobium</taxon>
    </lineage>
</organism>
<dbReference type="AlphaFoldDB" id="A0A559SNT3"/>
<proteinExistence type="predicted"/>
<evidence type="ECO:0000313" key="1">
    <source>
        <dbReference type="EMBL" id="TVZ64024.1"/>
    </source>
</evidence>
<dbReference type="EMBL" id="VISO01000003">
    <property type="protein sequence ID" value="TVZ64024.1"/>
    <property type="molecule type" value="Genomic_DNA"/>
</dbReference>
<evidence type="ECO:0000313" key="2">
    <source>
        <dbReference type="Proteomes" id="UP000319824"/>
    </source>
</evidence>
<reference evidence="1 2" key="1">
    <citation type="submission" date="2019-06" db="EMBL/GenBank/DDBJ databases">
        <title>Pac Bio to generate improved reference genome sequences for organisms with transposon mutant libraries (support for FEBA project).</title>
        <authorList>
            <person name="Blow M."/>
        </authorList>
    </citation>
    <scope>NUCLEOTIDE SEQUENCE [LARGE SCALE GENOMIC DNA]</scope>
    <source>
        <strain evidence="1 2">USDA 1844</strain>
    </source>
</reference>
<dbReference type="RefSeq" id="WP_022715539.1">
    <property type="nucleotide sequence ID" value="NZ_ATTQ01000007.1"/>
</dbReference>
<comment type="caution">
    <text evidence="1">The sequence shown here is derived from an EMBL/GenBank/DDBJ whole genome shotgun (WGS) entry which is preliminary data.</text>
</comment>
<dbReference type="Proteomes" id="UP000319824">
    <property type="component" value="Unassembled WGS sequence"/>
</dbReference>
<sequence length="133" mass="13097">MRAVTAADVMAMVDVALLSANAAAGATPAGLLSNVAPLPASAETGAAGIAADLGVLAAAVPGASDLVFLSREEVRIRAVLAAPGVASMAWLTAPTIAENTIIALDAAALAIGEGDLEFSVTEEALVVTEDSER</sequence>
<protein>
    <submittedName>
        <fullName evidence="1">Uncharacterized protein</fullName>
    </submittedName>
</protein>
<accession>A0A559SNT3</accession>